<dbReference type="Pfam" id="PF08668">
    <property type="entry name" value="HDOD"/>
    <property type="match status" value="1"/>
</dbReference>
<dbReference type="PANTHER" id="PTHR33525">
    <property type="match status" value="1"/>
</dbReference>
<dbReference type="InterPro" id="IPR052340">
    <property type="entry name" value="RNase_Y/CdgJ"/>
</dbReference>
<feature type="domain" description="HDOD" evidence="2">
    <location>
        <begin position="206"/>
        <end position="390"/>
    </location>
</feature>
<name>A0A420WU18_9GAMM</name>
<dbReference type="Gene3D" id="3.20.20.450">
    <property type="entry name" value="EAL domain"/>
    <property type="match status" value="1"/>
</dbReference>
<organism evidence="3 4">
    <name type="scientific">Kushneria sinocarnis</name>
    <dbReference type="NCBI Taxonomy" id="595502"/>
    <lineage>
        <taxon>Bacteria</taxon>
        <taxon>Pseudomonadati</taxon>
        <taxon>Pseudomonadota</taxon>
        <taxon>Gammaproteobacteria</taxon>
        <taxon>Oceanospirillales</taxon>
        <taxon>Halomonadaceae</taxon>
        <taxon>Kushneria</taxon>
    </lineage>
</organism>
<proteinExistence type="predicted"/>
<dbReference type="InterPro" id="IPR014408">
    <property type="entry name" value="dGMP_Pdiesterase_EAL/HD-GYP"/>
</dbReference>
<sequence length="407" mass="45299">MTDAIRQGVLYARQPIYNRRLELAGFELLFRPIDSSAPTLSELDGDRATSQVLLNAFTATDIGEVCEGQPAFVNFTAETLSHHIPFDPATIVIEVLETVTPSDSTLAALQTLHQRGYTIALDDYVLTDSNHPFLPWADIVKLEYPAYDAGTLRATVAQLHRYNPKLRVLAEKIESHQEFQHCRDAGCDLFQGYFLARPEAVHGSIMPINRLSALSVLAELNRPRLGIHEMSRLIRNDPFLSLRLLRLAQSALYQRSQPITSLEGAVMSLGLNRIRGLASLLVLSQLDDKPHALQRLAILRGHFCQRLTEHLPGLAEMGFTTGLFSCLDSLFDQPLDDIIAQVPLHEEIRAALLTREGPLGLVLETALLFEQDRWAAIDWPRLDTLNLDAIAVAEAYDSAIALMHNAT</sequence>
<gene>
    <name evidence="3" type="ORF">C7446_2796</name>
</gene>
<dbReference type="Pfam" id="PF00563">
    <property type="entry name" value="EAL"/>
    <property type="match status" value="1"/>
</dbReference>
<comment type="caution">
    <text evidence="3">The sequence shown here is derived from an EMBL/GenBank/DDBJ whole genome shotgun (WGS) entry which is preliminary data.</text>
</comment>
<dbReference type="EMBL" id="RBIN01000008">
    <property type="protein sequence ID" value="RKQ96935.1"/>
    <property type="molecule type" value="Genomic_DNA"/>
</dbReference>
<dbReference type="PANTHER" id="PTHR33525:SF4">
    <property type="entry name" value="CYCLIC DI-GMP PHOSPHODIESTERASE CDGJ"/>
    <property type="match status" value="1"/>
</dbReference>
<dbReference type="InterPro" id="IPR035919">
    <property type="entry name" value="EAL_sf"/>
</dbReference>
<dbReference type="Proteomes" id="UP000281975">
    <property type="component" value="Unassembled WGS sequence"/>
</dbReference>
<feature type="domain" description="EAL" evidence="1">
    <location>
        <begin position="1"/>
        <end position="212"/>
    </location>
</feature>
<dbReference type="PROSITE" id="PS51833">
    <property type="entry name" value="HDOD"/>
    <property type="match status" value="1"/>
</dbReference>
<dbReference type="SMART" id="SM00052">
    <property type="entry name" value="EAL"/>
    <property type="match status" value="1"/>
</dbReference>
<evidence type="ECO:0000313" key="4">
    <source>
        <dbReference type="Proteomes" id="UP000281975"/>
    </source>
</evidence>
<dbReference type="RefSeq" id="WP_170150094.1">
    <property type="nucleotide sequence ID" value="NZ_RBIN01000008.1"/>
</dbReference>
<protein>
    <submittedName>
        <fullName evidence="3">EAL and modified HD-GYP domain-containing signal transduction protein</fullName>
    </submittedName>
</protein>
<evidence type="ECO:0000313" key="3">
    <source>
        <dbReference type="EMBL" id="RKQ96935.1"/>
    </source>
</evidence>
<dbReference type="SUPFAM" id="SSF109604">
    <property type="entry name" value="HD-domain/PDEase-like"/>
    <property type="match status" value="1"/>
</dbReference>
<keyword evidence="4" id="KW-1185">Reference proteome</keyword>
<evidence type="ECO:0000259" key="2">
    <source>
        <dbReference type="PROSITE" id="PS51833"/>
    </source>
</evidence>
<dbReference type="Gene3D" id="1.10.3210.10">
    <property type="entry name" value="Hypothetical protein af1432"/>
    <property type="match status" value="1"/>
</dbReference>
<dbReference type="SUPFAM" id="SSF141868">
    <property type="entry name" value="EAL domain-like"/>
    <property type="match status" value="1"/>
</dbReference>
<reference evidence="3 4" key="1">
    <citation type="submission" date="2018-10" db="EMBL/GenBank/DDBJ databases">
        <title>Genomic Encyclopedia of Type Strains, Phase IV (KMG-IV): sequencing the most valuable type-strain genomes for metagenomic binning, comparative biology and taxonomic classification.</title>
        <authorList>
            <person name="Goeker M."/>
        </authorList>
    </citation>
    <scope>NUCLEOTIDE SEQUENCE [LARGE SCALE GENOMIC DNA]</scope>
    <source>
        <strain evidence="3 4">DSM 23229</strain>
    </source>
</reference>
<dbReference type="InterPro" id="IPR013976">
    <property type="entry name" value="HDOD"/>
</dbReference>
<dbReference type="PROSITE" id="PS50883">
    <property type="entry name" value="EAL"/>
    <property type="match status" value="1"/>
</dbReference>
<dbReference type="PIRSF" id="PIRSF003180">
    <property type="entry name" value="DiGMPpdiest_YuxH"/>
    <property type="match status" value="1"/>
</dbReference>
<accession>A0A420WU18</accession>
<dbReference type="InterPro" id="IPR001633">
    <property type="entry name" value="EAL_dom"/>
</dbReference>
<dbReference type="AlphaFoldDB" id="A0A420WU18"/>
<evidence type="ECO:0000259" key="1">
    <source>
        <dbReference type="PROSITE" id="PS50883"/>
    </source>
</evidence>